<gene>
    <name evidence="1" type="ORF">D5071_11200</name>
</gene>
<dbReference type="Proteomes" id="UP000283655">
    <property type="component" value="Unassembled WGS sequence"/>
</dbReference>
<accession>A0A419AW99</accession>
<evidence type="ECO:0000313" key="2">
    <source>
        <dbReference type="Proteomes" id="UP000283655"/>
    </source>
</evidence>
<protein>
    <submittedName>
        <fullName evidence="1">Uncharacterized protein</fullName>
    </submittedName>
</protein>
<dbReference type="RefSeq" id="WP_119873766.1">
    <property type="nucleotide sequence ID" value="NZ_QZDH01000022.1"/>
</dbReference>
<reference evidence="1 2" key="1">
    <citation type="submission" date="2018-09" db="EMBL/GenBank/DDBJ databases">
        <title>Phylogenetic diversity of Pectobacterium and Dickeya strains causing blackleg disease of potato in Morocco.</title>
        <authorList>
            <person name="Oulghazi S."/>
            <person name="Moumni M."/>
            <person name="Faure D."/>
        </authorList>
    </citation>
    <scope>NUCLEOTIDE SEQUENCE [LARGE SCALE GENOMIC DNA]</scope>
    <source>
        <strain evidence="1 2">S1.15.11.2D</strain>
    </source>
</reference>
<organism evidence="1 2">
    <name type="scientific">Pectobacterium carotovorum</name>
    <name type="common">Erwinia carotovora</name>
    <dbReference type="NCBI Taxonomy" id="554"/>
    <lineage>
        <taxon>Bacteria</taxon>
        <taxon>Pseudomonadati</taxon>
        <taxon>Pseudomonadota</taxon>
        <taxon>Gammaproteobacteria</taxon>
        <taxon>Enterobacterales</taxon>
        <taxon>Pectobacteriaceae</taxon>
        <taxon>Pectobacterium</taxon>
    </lineage>
</organism>
<dbReference type="AlphaFoldDB" id="A0A419AW99"/>
<proteinExistence type="predicted"/>
<sequence>MSNFEEIVGALGKEIKNYAQDSWFSYKEAAIKDGMDFVDKLKNDLERWTIQLANQQISKDEFTFLVKAKADLVTLNALKQEGLAKTQYDKFINGLISAVISSVFKII</sequence>
<comment type="caution">
    <text evidence="1">The sequence shown here is derived from an EMBL/GenBank/DDBJ whole genome shotgun (WGS) entry which is preliminary data.</text>
</comment>
<dbReference type="EMBL" id="QZDH01000022">
    <property type="protein sequence ID" value="RJL51342.1"/>
    <property type="molecule type" value="Genomic_DNA"/>
</dbReference>
<name>A0A419AW99_PECCA</name>
<evidence type="ECO:0000313" key="1">
    <source>
        <dbReference type="EMBL" id="RJL51342.1"/>
    </source>
</evidence>